<evidence type="ECO:0000256" key="6">
    <source>
        <dbReference type="ARBA" id="ARBA00047665"/>
    </source>
</evidence>
<reference evidence="12" key="1">
    <citation type="submission" date="2017-06" db="EMBL/GenBank/DDBJ databases">
        <title>Genome analysis of Fimbriiglobus ruber SP5, the first member of the order Planctomycetales with confirmed chitinolytic capability.</title>
        <authorList>
            <person name="Ravin N.V."/>
            <person name="Rakitin A.L."/>
            <person name="Ivanova A.A."/>
            <person name="Beletsky A.V."/>
            <person name="Kulichevskaya I.S."/>
            <person name="Mardanov A.V."/>
            <person name="Dedysh S.N."/>
        </authorList>
    </citation>
    <scope>NUCLEOTIDE SEQUENCE [LARGE SCALE GENOMIC DNA]</scope>
    <source>
        <strain evidence="12">SP5</strain>
    </source>
</reference>
<evidence type="ECO:0000256" key="5">
    <source>
        <dbReference type="ARBA" id="ARBA00031395"/>
    </source>
</evidence>
<dbReference type="InterPro" id="IPR013977">
    <property type="entry name" value="GcvT_C"/>
</dbReference>
<feature type="binding site" evidence="8">
    <location>
        <position position="196"/>
    </location>
    <ligand>
        <name>substrate</name>
    </ligand>
</feature>
<dbReference type="GO" id="GO:0008483">
    <property type="term" value="F:transaminase activity"/>
    <property type="evidence" value="ECO:0007669"/>
    <property type="project" value="UniProtKB-KW"/>
</dbReference>
<dbReference type="GO" id="GO:0005829">
    <property type="term" value="C:cytosol"/>
    <property type="evidence" value="ECO:0007669"/>
    <property type="project" value="TreeGrafter"/>
</dbReference>
<dbReference type="Gene3D" id="3.30.1360.120">
    <property type="entry name" value="Probable tRNA modification gtpase trme, domain 1"/>
    <property type="match status" value="1"/>
</dbReference>
<dbReference type="InterPro" id="IPR029043">
    <property type="entry name" value="GcvT/YgfZ_C"/>
</dbReference>
<dbReference type="PIRSF" id="PIRSF006487">
    <property type="entry name" value="GcvT"/>
    <property type="match status" value="1"/>
</dbReference>
<dbReference type="Pfam" id="PF08669">
    <property type="entry name" value="GCV_T_C"/>
    <property type="match status" value="1"/>
</dbReference>
<dbReference type="HAMAP" id="MF_00259">
    <property type="entry name" value="GcvT"/>
    <property type="match status" value="1"/>
</dbReference>
<evidence type="ECO:0000256" key="4">
    <source>
        <dbReference type="ARBA" id="ARBA00022679"/>
    </source>
</evidence>
<keyword evidence="4 7" id="KW-0808">Transferase</keyword>
<dbReference type="EC" id="2.1.2.10" evidence="2 7"/>
<dbReference type="OrthoDB" id="9774591at2"/>
<evidence type="ECO:0000313" key="12">
    <source>
        <dbReference type="Proteomes" id="UP000214646"/>
    </source>
</evidence>
<evidence type="ECO:0000256" key="7">
    <source>
        <dbReference type="HAMAP-Rule" id="MF_00259"/>
    </source>
</evidence>
<dbReference type="PANTHER" id="PTHR43757">
    <property type="entry name" value="AMINOMETHYLTRANSFERASE"/>
    <property type="match status" value="1"/>
</dbReference>
<dbReference type="NCBIfam" id="TIGR00528">
    <property type="entry name" value="gcvT"/>
    <property type="match status" value="1"/>
</dbReference>
<organism evidence="11 12">
    <name type="scientific">Fimbriiglobus ruber</name>
    <dbReference type="NCBI Taxonomy" id="1908690"/>
    <lineage>
        <taxon>Bacteria</taxon>
        <taxon>Pseudomonadati</taxon>
        <taxon>Planctomycetota</taxon>
        <taxon>Planctomycetia</taxon>
        <taxon>Gemmatales</taxon>
        <taxon>Gemmataceae</taxon>
        <taxon>Fimbriiglobus</taxon>
    </lineage>
</organism>
<dbReference type="GO" id="GO:0019464">
    <property type="term" value="P:glycine decarboxylation via glycine cleavage system"/>
    <property type="evidence" value="ECO:0007669"/>
    <property type="project" value="UniProtKB-UniRule"/>
</dbReference>
<dbReference type="EMBL" id="NIDE01000017">
    <property type="protein sequence ID" value="OWK36571.1"/>
    <property type="molecule type" value="Genomic_DNA"/>
</dbReference>
<dbReference type="Gene3D" id="2.40.30.110">
    <property type="entry name" value="Aminomethyltransferase beta-barrel domains"/>
    <property type="match status" value="1"/>
</dbReference>
<accession>A0A225D4P2</accession>
<evidence type="ECO:0000313" key="11">
    <source>
        <dbReference type="EMBL" id="OWK36571.1"/>
    </source>
</evidence>
<evidence type="ECO:0000256" key="8">
    <source>
        <dbReference type="PIRSR" id="PIRSR006487-1"/>
    </source>
</evidence>
<dbReference type="Gene3D" id="3.30.70.1400">
    <property type="entry name" value="Aminomethyltransferase beta-barrel domains"/>
    <property type="match status" value="1"/>
</dbReference>
<dbReference type="SUPFAM" id="SSF103025">
    <property type="entry name" value="Folate-binding domain"/>
    <property type="match status" value="1"/>
</dbReference>
<evidence type="ECO:0000259" key="10">
    <source>
        <dbReference type="Pfam" id="PF08669"/>
    </source>
</evidence>
<dbReference type="FunFam" id="3.30.70.1400:FF:000001">
    <property type="entry name" value="Aminomethyltransferase"/>
    <property type="match status" value="1"/>
</dbReference>
<dbReference type="InterPro" id="IPR028896">
    <property type="entry name" value="GcvT/YgfZ/DmdA"/>
</dbReference>
<dbReference type="InterPro" id="IPR006222">
    <property type="entry name" value="GCVT_N"/>
</dbReference>
<dbReference type="FunFam" id="2.40.30.110:FF:000003">
    <property type="entry name" value="Aminomethyltransferase"/>
    <property type="match status" value="1"/>
</dbReference>
<dbReference type="Pfam" id="PF01571">
    <property type="entry name" value="GCV_T"/>
    <property type="match status" value="1"/>
</dbReference>
<dbReference type="RefSeq" id="WP_088259561.1">
    <property type="nucleotide sequence ID" value="NZ_NIDE01000017.1"/>
</dbReference>
<keyword evidence="12" id="KW-1185">Reference proteome</keyword>
<evidence type="ECO:0000259" key="9">
    <source>
        <dbReference type="Pfam" id="PF01571"/>
    </source>
</evidence>
<evidence type="ECO:0000256" key="2">
    <source>
        <dbReference type="ARBA" id="ARBA00012616"/>
    </source>
</evidence>
<keyword evidence="3 7" id="KW-0032">Aminotransferase</keyword>
<proteinExistence type="inferred from homology"/>
<comment type="similarity">
    <text evidence="1 7">Belongs to the GcvT family.</text>
</comment>
<feature type="domain" description="GCVT N-terminal" evidence="9">
    <location>
        <begin position="8"/>
        <end position="259"/>
    </location>
</feature>
<dbReference type="SUPFAM" id="SSF101790">
    <property type="entry name" value="Aminomethyltransferase beta-barrel domain"/>
    <property type="match status" value="1"/>
</dbReference>
<evidence type="ECO:0000256" key="3">
    <source>
        <dbReference type="ARBA" id="ARBA00022576"/>
    </source>
</evidence>
<dbReference type="InterPro" id="IPR006223">
    <property type="entry name" value="GcvT"/>
</dbReference>
<dbReference type="NCBIfam" id="NF001567">
    <property type="entry name" value="PRK00389.1"/>
    <property type="match status" value="1"/>
</dbReference>
<dbReference type="FunFam" id="4.10.1250.10:FF:000001">
    <property type="entry name" value="Aminomethyltransferase"/>
    <property type="match status" value="1"/>
</dbReference>
<comment type="caution">
    <text evidence="11">The sequence shown here is derived from an EMBL/GenBank/DDBJ whole genome shotgun (WGS) entry which is preliminary data.</text>
</comment>
<comment type="catalytic activity">
    <reaction evidence="6 7">
        <text>N(6)-[(R)-S(8)-aminomethyldihydrolipoyl]-L-lysyl-[protein] + (6S)-5,6,7,8-tetrahydrofolate = N(6)-[(R)-dihydrolipoyl]-L-lysyl-[protein] + (6R)-5,10-methylene-5,6,7,8-tetrahydrofolate + NH4(+)</text>
        <dbReference type="Rhea" id="RHEA:16945"/>
        <dbReference type="Rhea" id="RHEA-COMP:10475"/>
        <dbReference type="Rhea" id="RHEA-COMP:10492"/>
        <dbReference type="ChEBI" id="CHEBI:15636"/>
        <dbReference type="ChEBI" id="CHEBI:28938"/>
        <dbReference type="ChEBI" id="CHEBI:57453"/>
        <dbReference type="ChEBI" id="CHEBI:83100"/>
        <dbReference type="ChEBI" id="CHEBI:83143"/>
        <dbReference type="EC" id="2.1.2.10"/>
    </reaction>
</comment>
<protein>
    <recommendedName>
        <fullName evidence="2 7">Aminomethyltransferase</fullName>
        <ecNumber evidence="2 7">2.1.2.10</ecNumber>
    </recommendedName>
    <alternativeName>
        <fullName evidence="5 7">Glycine cleavage system T protein</fullName>
    </alternativeName>
</protein>
<gene>
    <name evidence="7" type="primary">gcvT</name>
    <name evidence="11" type="ORF">FRUB_09134</name>
</gene>
<dbReference type="InterPro" id="IPR022903">
    <property type="entry name" value="GcvT_bac"/>
</dbReference>
<dbReference type="AlphaFoldDB" id="A0A225D4P2"/>
<dbReference type="Gene3D" id="4.10.1250.10">
    <property type="entry name" value="Aminomethyltransferase fragment"/>
    <property type="match status" value="1"/>
</dbReference>
<dbReference type="GO" id="GO:0005960">
    <property type="term" value="C:glycine cleavage complex"/>
    <property type="evidence" value="ECO:0007669"/>
    <property type="project" value="InterPro"/>
</dbReference>
<dbReference type="InterPro" id="IPR027266">
    <property type="entry name" value="TrmE/GcvT-like"/>
</dbReference>
<dbReference type="GO" id="GO:0004047">
    <property type="term" value="F:aminomethyltransferase activity"/>
    <property type="evidence" value="ECO:0007669"/>
    <property type="project" value="UniProtKB-UniRule"/>
</dbReference>
<evidence type="ECO:0000256" key="1">
    <source>
        <dbReference type="ARBA" id="ARBA00008609"/>
    </source>
</evidence>
<feature type="domain" description="Aminomethyltransferase C-terminal" evidence="10">
    <location>
        <begin position="280"/>
        <end position="358"/>
    </location>
</feature>
<dbReference type="Proteomes" id="UP000214646">
    <property type="component" value="Unassembled WGS sequence"/>
</dbReference>
<name>A0A225D4P2_9BACT</name>
<dbReference type="PANTHER" id="PTHR43757:SF2">
    <property type="entry name" value="AMINOMETHYLTRANSFERASE, MITOCHONDRIAL"/>
    <property type="match status" value="1"/>
</dbReference>
<sequence>MTNRRTPLYDWHVAHKARMVPFGGWDMPVQYAGIIDEHRAVRTAAGLFDVSHMARLSFEGPDALALLESVFTNSVATMKEGQVRYGLLCDDSGGILDDVLVYRLPDGYSMVANASNREKVVAWLDRNAAAKNTQVHDQTETTALVAIQGPRSVDFVAGLFETDVSALKYYFATKTRYRGQDCLVSRTGYTGEDGFEVCVPNELAVALCDELTGRGAVPCGLGSRDTLRLEAAMPLYGHELTEAIDPIGAGLGWAVKLDKGEFVGRGPLLLAQEQIGRGPRRVGLELEGKRAAREGCAVVLGDGRAVGTITSGSYTPWLEKSLAMAYVEAAHADVGTQIQVDIRGSKVAAKVVALPFYKRKK</sequence>
<comment type="function">
    <text evidence="7">The glycine cleavage system catalyzes the degradation of glycine.</text>
</comment>
<comment type="subunit">
    <text evidence="7">The glycine cleavage system is composed of four proteins: P, T, L and H.</text>
</comment>